<keyword evidence="1" id="KW-0328">Glycosyltransferase</keyword>
<dbReference type="GO" id="GO:0016779">
    <property type="term" value="F:nucleotidyltransferase activity"/>
    <property type="evidence" value="ECO:0007669"/>
    <property type="project" value="UniProtKB-KW"/>
</dbReference>
<proteinExistence type="inferred from homology"/>
<evidence type="ECO:0000259" key="8">
    <source>
        <dbReference type="Pfam" id="PF18084"/>
    </source>
</evidence>
<dbReference type="AlphaFoldDB" id="A0AA38M0W8"/>
<dbReference type="EMBL" id="JALNTZ010000010">
    <property type="protein sequence ID" value="KAJ3639501.1"/>
    <property type="molecule type" value="Genomic_DNA"/>
</dbReference>
<dbReference type="InterPro" id="IPR041400">
    <property type="entry name" value="PARP16_N"/>
</dbReference>
<comment type="similarity">
    <text evidence="5">Belongs to the ARTD/PARP family.</text>
</comment>
<accession>A0AA38M0W8</accession>
<keyword evidence="6" id="KW-0812">Transmembrane</keyword>
<dbReference type="Pfam" id="PF00644">
    <property type="entry name" value="PARP"/>
    <property type="match status" value="1"/>
</dbReference>
<evidence type="ECO:0000256" key="3">
    <source>
        <dbReference type="ARBA" id="ARBA00022695"/>
    </source>
</evidence>
<evidence type="ECO:0000313" key="10">
    <source>
        <dbReference type="Proteomes" id="UP001168821"/>
    </source>
</evidence>
<feature type="domain" description="PARP catalytic" evidence="7">
    <location>
        <begin position="153"/>
        <end position="231"/>
    </location>
</feature>
<organism evidence="9 10">
    <name type="scientific">Zophobas morio</name>
    <dbReference type="NCBI Taxonomy" id="2755281"/>
    <lineage>
        <taxon>Eukaryota</taxon>
        <taxon>Metazoa</taxon>
        <taxon>Ecdysozoa</taxon>
        <taxon>Arthropoda</taxon>
        <taxon>Hexapoda</taxon>
        <taxon>Insecta</taxon>
        <taxon>Pterygota</taxon>
        <taxon>Neoptera</taxon>
        <taxon>Endopterygota</taxon>
        <taxon>Coleoptera</taxon>
        <taxon>Polyphaga</taxon>
        <taxon>Cucujiformia</taxon>
        <taxon>Tenebrionidae</taxon>
        <taxon>Zophobas</taxon>
    </lineage>
</organism>
<evidence type="ECO:0000256" key="5">
    <source>
        <dbReference type="ARBA" id="ARBA00024347"/>
    </source>
</evidence>
<reference evidence="9" key="1">
    <citation type="journal article" date="2023" name="G3 (Bethesda)">
        <title>Whole genome assemblies of Zophobas morio and Tenebrio molitor.</title>
        <authorList>
            <person name="Kaur S."/>
            <person name="Stinson S.A."/>
            <person name="diCenzo G.C."/>
        </authorList>
    </citation>
    <scope>NUCLEOTIDE SEQUENCE</scope>
    <source>
        <strain evidence="9">QUZm001</strain>
    </source>
</reference>
<keyword evidence="10" id="KW-1185">Reference proteome</keyword>
<dbReference type="Gene3D" id="3.90.228.10">
    <property type="match status" value="1"/>
</dbReference>
<gene>
    <name evidence="9" type="ORF">Zmor_002859</name>
</gene>
<dbReference type="Pfam" id="PF18084">
    <property type="entry name" value="ARTD15_N"/>
    <property type="match status" value="1"/>
</dbReference>
<keyword evidence="6" id="KW-0472">Membrane</keyword>
<keyword evidence="6" id="KW-1133">Transmembrane helix</keyword>
<dbReference type="GO" id="GO:0003950">
    <property type="term" value="F:NAD+ poly-ADP-ribosyltransferase activity"/>
    <property type="evidence" value="ECO:0007669"/>
    <property type="project" value="InterPro"/>
</dbReference>
<comment type="caution">
    <text evidence="9">The sequence shown here is derived from an EMBL/GenBank/DDBJ whole genome shotgun (WGS) entry which is preliminary data.</text>
</comment>
<evidence type="ECO:0000256" key="2">
    <source>
        <dbReference type="ARBA" id="ARBA00022679"/>
    </source>
</evidence>
<feature type="transmembrane region" description="Helical" evidence="6">
    <location>
        <begin position="314"/>
        <end position="337"/>
    </location>
</feature>
<evidence type="ECO:0000259" key="7">
    <source>
        <dbReference type="Pfam" id="PF00644"/>
    </source>
</evidence>
<sequence length="352" mass="41032">MEFGKEKILRVNQSEDNFSDITFVAPYSPNRNEEKSPQVQIDQLLKEIEKNVWGCDLVLCLFVAALTSYRSDRCLRPFPPSHIDEDGKNFATLRQTCDNIPPLHTILKEPNKCSHDVKNLLMWLFMEKGHPILKRINFNAVQFPSKFSNEFKPQFIFEVFYNDKFESLWQKRQAGRKTILAYHGSAVDNFYSILKVGLQQHFSLEKEVLFGNGIYLSNELSVSAHYAPFGQTWTNSSLGSQHSVIAICELINDIEKVKCRDSQNKKRSLNKDSLHEIPEKYFVVTDSDMVRVKYLMVYRQKRVFSVKSYLTEHLFLSLMFIYLVSIIAIGIFSNSSYTRSLKKIFRMFSFFD</sequence>
<evidence type="ECO:0000256" key="4">
    <source>
        <dbReference type="ARBA" id="ARBA00023027"/>
    </source>
</evidence>
<dbReference type="PANTHER" id="PTHR21328">
    <property type="entry name" value="POLY ADP-RIBOSE POLYMERASE FAMILY, MEMBER PARP"/>
    <property type="match status" value="1"/>
</dbReference>
<name>A0AA38M0W8_9CUCU</name>
<evidence type="ECO:0000256" key="6">
    <source>
        <dbReference type="SAM" id="Phobius"/>
    </source>
</evidence>
<dbReference type="InterPro" id="IPR051838">
    <property type="entry name" value="ARTD_PARP"/>
</dbReference>
<evidence type="ECO:0000313" key="9">
    <source>
        <dbReference type="EMBL" id="KAJ3639501.1"/>
    </source>
</evidence>
<keyword evidence="4" id="KW-0520">NAD</keyword>
<evidence type="ECO:0008006" key="11">
    <source>
        <dbReference type="Google" id="ProtNLM"/>
    </source>
</evidence>
<dbReference type="SUPFAM" id="SSF56399">
    <property type="entry name" value="ADP-ribosylation"/>
    <property type="match status" value="1"/>
</dbReference>
<feature type="domain" description="PARP16 N-terminal" evidence="8">
    <location>
        <begin position="47"/>
        <end position="125"/>
    </location>
</feature>
<dbReference type="InterPro" id="IPR012317">
    <property type="entry name" value="Poly(ADP-ribose)pol_cat_dom"/>
</dbReference>
<dbReference type="Proteomes" id="UP001168821">
    <property type="component" value="Unassembled WGS sequence"/>
</dbReference>
<keyword evidence="2" id="KW-0808">Transferase</keyword>
<evidence type="ECO:0000256" key="1">
    <source>
        <dbReference type="ARBA" id="ARBA00022676"/>
    </source>
</evidence>
<keyword evidence="3" id="KW-0548">Nucleotidyltransferase</keyword>
<protein>
    <recommendedName>
        <fullName evidence="11">Poly [ADP-ribose] polymerase</fullName>
    </recommendedName>
</protein>